<evidence type="ECO:0000256" key="3">
    <source>
        <dbReference type="RuleBase" id="RU003476"/>
    </source>
</evidence>
<dbReference type="EMBL" id="SOAZ01000014">
    <property type="protein sequence ID" value="TDT52062.1"/>
    <property type="molecule type" value="Genomic_DNA"/>
</dbReference>
<dbReference type="Gene3D" id="3.90.79.10">
    <property type="entry name" value="Nucleoside Triphosphate Pyrophosphohydrolase"/>
    <property type="match status" value="1"/>
</dbReference>
<gene>
    <name evidence="5" type="ORF">EDD71_11443</name>
</gene>
<dbReference type="Pfam" id="PF00293">
    <property type="entry name" value="NUDIX"/>
    <property type="match status" value="1"/>
</dbReference>
<dbReference type="OrthoDB" id="9800077at2"/>
<name>A0A4R7KAY4_9CLOT</name>
<accession>A0A4R7KAY4</accession>
<dbReference type="InterPro" id="IPR020476">
    <property type="entry name" value="Nudix_hydrolase"/>
</dbReference>
<keyword evidence="2 3" id="KW-0378">Hydrolase</keyword>
<dbReference type="Proteomes" id="UP000295325">
    <property type="component" value="Unassembled WGS sequence"/>
</dbReference>
<dbReference type="SUPFAM" id="SSF55811">
    <property type="entry name" value="Nudix"/>
    <property type="match status" value="1"/>
</dbReference>
<dbReference type="PRINTS" id="PR00502">
    <property type="entry name" value="NUDIXFAMILY"/>
</dbReference>
<reference evidence="5 6" key="1">
    <citation type="submission" date="2019-03" db="EMBL/GenBank/DDBJ databases">
        <title>Genomic Encyclopedia of Type Strains, Phase IV (KMG-IV): sequencing the most valuable type-strain genomes for metagenomic binning, comparative biology and taxonomic classification.</title>
        <authorList>
            <person name="Goeker M."/>
        </authorList>
    </citation>
    <scope>NUCLEOTIDE SEQUENCE [LARGE SCALE GENOMIC DNA]</scope>
    <source>
        <strain evidence="5 6">DSM 24455</strain>
    </source>
</reference>
<evidence type="ECO:0000313" key="5">
    <source>
        <dbReference type="EMBL" id="TDT52062.1"/>
    </source>
</evidence>
<dbReference type="PROSITE" id="PS00893">
    <property type="entry name" value="NUDIX_BOX"/>
    <property type="match status" value="1"/>
</dbReference>
<evidence type="ECO:0000259" key="4">
    <source>
        <dbReference type="PROSITE" id="PS51462"/>
    </source>
</evidence>
<dbReference type="InterPro" id="IPR015797">
    <property type="entry name" value="NUDIX_hydrolase-like_dom_sf"/>
</dbReference>
<dbReference type="AlphaFoldDB" id="A0A4R7KAY4"/>
<keyword evidence="6" id="KW-1185">Reference proteome</keyword>
<dbReference type="PANTHER" id="PTHR43736">
    <property type="entry name" value="ADP-RIBOSE PYROPHOSPHATASE"/>
    <property type="match status" value="1"/>
</dbReference>
<dbReference type="PANTHER" id="PTHR43736:SF1">
    <property type="entry name" value="DIHYDRONEOPTERIN TRIPHOSPHATE DIPHOSPHATASE"/>
    <property type="match status" value="1"/>
</dbReference>
<dbReference type="InterPro" id="IPR020084">
    <property type="entry name" value="NUDIX_hydrolase_CS"/>
</dbReference>
<sequence length="144" mass="16879">MKFDRAVAVYILNKDNKVLLLLHKKLCSWLPPGGHVEDNELIHEAAIREVEEETGLEIEFIYNTKDINDKNDEKARILPHPILVQLEDLGDHYHEDFVYLARAKCDEIINLENHQIGWFSIEEAKKLDTFDNVKRHLDHIETLI</sequence>
<protein>
    <submittedName>
        <fullName evidence="5">NUDIX domain-containing protein</fullName>
    </submittedName>
</protein>
<comment type="caution">
    <text evidence="5">The sequence shown here is derived from an EMBL/GenBank/DDBJ whole genome shotgun (WGS) entry which is preliminary data.</text>
</comment>
<dbReference type="InterPro" id="IPR000086">
    <property type="entry name" value="NUDIX_hydrolase_dom"/>
</dbReference>
<evidence type="ECO:0000256" key="1">
    <source>
        <dbReference type="ARBA" id="ARBA00005582"/>
    </source>
</evidence>
<comment type="similarity">
    <text evidence="1 3">Belongs to the Nudix hydrolase family.</text>
</comment>
<organism evidence="5 6">
    <name type="scientific">Fonticella tunisiensis</name>
    <dbReference type="NCBI Taxonomy" id="1096341"/>
    <lineage>
        <taxon>Bacteria</taxon>
        <taxon>Bacillati</taxon>
        <taxon>Bacillota</taxon>
        <taxon>Clostridia</taxon>
        <taxon>Eubacteriales</taxon>
        <taxon>Clostridiaceae</taxon>
        <taxon>Fonticella</taxon>
    </lineage>
</organism>
<evidence type="ECO:0000256" key="2">
    <source>
        <dbReference type="ARBA" id="ARBA00022801"/>
    </source>
</evidence>
<dbReference type="GO" id="GO:0016787">
    <property type="term" value="F:hydrolase activity"/>
    <property type="evidence" value="ECO:0007669"/>
    <property type="project" value="UniProtKB-KW"/>
</dbReference>
<feature type="domain" description="Nudix hydrolase" evidence="4">
    <location>
        <begin position="2"/>
        <end position="141"/>
    </location>
</feature>
<dbReference type="PROSITE" id="PS51462">
    <property type="entry name" value="NUDIX"/>
    <property type="match status" value="1"/>
</dbReference>
<evidence type="ECO:0000313" key="6">
    <source>
        <dbReference type="Proteomes" id="UP000295325"/>
    </source>
</evidence>
<proteinExistence type="inferred from homology"/>
<dbReference type="RefSeq" id="WP_133628460.1">
    <property type="nucleotide sequence ID" value="NZ_SOAZ01000014.1"/>
</dbReference>